<accession>A0A0B4DC48</accession>
<reference evidence="1 2" key="1">
    <citation type="submission" date="2014-12" db="EMBL/GenBank/DDBJ databases">
        <title>Genome sequencing of Arthrobacter phenanthrenivorans SWC37.</title>
        <authorList>
            <person name="Tan P.W."/>
            <person name="Chan K.-G."/>
        </authorList>
    </citation>
    <scope>NUCLEOTIDE SEQUENCE [LARGE SCALE GENOMIC DNA]</scope>
    <source>
        <strain evidence="1 2">SWC37</strain>
    </source>
</reference>
<dbReference type="EMBL" id="JWTB01000023">
    <property type="protein sequence ID" value="KIC66307.1"/>
    <property type="molecule type" value="Genomic_DNA"/>
</dbReference>
<organism evidence="1 2">
    <name type="scientific">Pseudarthrobacter phenanthrenivorans</name>
    <name type="common">Arthrobacter phenanthrenivorans</name>
    <dbReference type="NCBI Taxonomy" id="361575"/>
    <lineage>
        <taxon>Bacteria</taxon>
        <taxon>Bacillati</taxon>
        <taxon>Actinomycetota</taxon>
        <taxon>Actinomycetes</taxon>
        <taxon>Micrococcales</taxon>
        <taxon>Micrococcaceae</taxon>
        <taxon>Pseudarthrobacter</taxon>
    </lineage>
</organism>
<dbReference type="Proteomes" id="UP000031196">
    <property type="component" value="Unassembled WGS sequence"/>
</dbReference>
<comment type="caution">
    <text evidence="1">The sequence shown here is derived from an EMBL/GenBank/DDBJ whole genome shotgun (WGS) entry which is preliminary data.</text>
</comment>
<evidence type="ECO:0000313" key="1">
    <source>
        <dbReference type="EMBL" id="KIC66307.1"/>
    </source>
</evidence>
<name>A0A0B4DC48_PSEPS</name>
<proteinExistence type="predicted"/>
<dbReference type="AlphaFoldDB" id="A0A0B4DC48"/>
<evidence type="ECO:0000313" key="2">
    <source>
        <dbReference type="Proteomes" id="UP000031196"/>
    </source>
</evidence>
<protein>
    <submittedName>
        <fullName evidence="1">Uncharacterized protein</fullName>
    </submittedName>
</protein>
<sequence length="155" mass="17275">MLLAAQRDPEERKLPHMGSLYAYIACDPAMTATASHWLIRTAESLTWSQFQLLALVGRSDEFDLEGIKIGQSARNWDSVALHKELSDLGLGGRYLIHGGMEELPNKIQVPTGMLHRYKLPNPGSILYGALGLAEIPTEELEDIVHRLRKPVESDD</sequence>
<gene>
    <name evidence="1" type="ORF">RM50_12295</name>
</gene>